<evidence type="ECO:0000313" key="3">
    <source>
        <dbReference type="Proteomes" id="UP000320371"/>
    </source>
</evidence>
<dbReference type="EMBL" id="MK907780">
    <property type="protein sequence ID" value="QDF14657.1"/>
    <property type="molecule type" value="Genomic_DNA"/>
</dbReference>
<sequence>MFVTVEKHKSEPDECIQADTLKFGDTFVRYGDELDIKNVLVAVCVYSEDDSDIFFVPLVPKTTNMVLTEFCDVRHDHYIDSSTQVVPVKVVVAEVAKNV</sequence>
<protein>
    <submittedName>
        <fullName evidence="2">Uncharacterized protein</fullName>
    </submittedName>
</protein>
<name>A0A4Y6E8T6_9CAUD</name>
<gene>
    <name evidence="2" type="ORF">PONTUS_206</name>
    <name evidence="1" type="ORF">PONTUS_8</name>
</gene>
<organism evidence="2 3">
    <name type="scientific">Vibrio phage Pontus</name>
    <dbReference type="NCBI Taxonomy" id="2590874"/>
    <lineage>
        <taxon>Viruses</taxon>
        <taxon>Duplodnaviria</taxon>
        <taxon>Heunggongvirae</taxon>
        <taxon>Uroviricota</taxon>
        <taxon>Caudoviricetes</taxon>
        <taxon>Demerecviridae</taxon>
        <taxon>Ermolyevavirinae</taxon>
        <taxon>Thalassavirus</taxon>
        <taxon>Thalassavirus pontus</taxon>
    </lineage>
</organism>
<proteinExistence type="predicted"/>
<dbReference type="Proteomes" id="UP000320371">
    <property type="component" value="Segment"/>
</dbReference>
<accession>A0A4Y6E8T6</accession>
<evidence type="ECO:0000313" key="1">
    <source>
        <dbReference type="EMBL" id="QDF14657.1"/>
    </source>
</evidence>
<dbReference type="EMBL" id="MK907780">
    <property type="protein sequence ID" value="QDF14831.1"/>
    <property type="molecule type" value="Genomic_DNA"/>
</dbReference>
<keyword evidence="3" id="KW-1185">Reference proteome</keyword>
<evidence type="ECO:0000313" key="2">
    <source>
        <dbReference type="EMBL" id="QDF14831.1"/>
    </source>
</evidence>
<reference evidence="2 3" key="1">
    <citation type="submission" date="2019-05" db="EMBL/GenBank/DDBJ databases">
        <authorList>
            <person name="Sutton N.W."/>
            <person name="Sebastian A.Z."/>
            <person name="Albert I.U."/>
            <person name="Broussard G.W."/>
        </authorList>
    </citation>
    <scope>NUCLEOTIDE SEQUENCE [LARGE SCALE GENOMIC DNA]</scope>
    <source>
        <strain evidence="2 3">Pontus</strain>
    </source>
</reference>